<gene>
    <name evidence="2" type="ORF">STA1M1_24720</name>
</gene>
<dbReference type="Proteomes" id="UP001144205">
    <property type="component" value="Unassembled WGS sequence"/>
</dbReference>
<organism evidence="2 3">
    <name type="scientific">Sinisalibacter aestuarii</name>
    <dbReference type="NCBI Taxonomy" id="2949426"/>
    <lineage>
        <taxon>Bacteria</taxon>
        <taxon>Pseudomonadati</taxon>
        <taxon>Pseudomonadota</taxon>
        <taxon>Alphaproteobacteria</taxon>
        <taxon>Rhodobacterales</taxon>
        <taxon>Roseobacteraceae</taxon>
        <taxon>Sinisalibacter</taxon>
    </lineage>
</organism>
<keyword evidence="1" id="KW-1133">Transmembrane helix</keyword>
<keyword evidence="3" id="KW-1185">Reference proteome</keyword>
<evidence type="ECO:0000256" key="1">
    <source>
        <dbReference type="SAM" id="Phobius"/>
    </source>
</evidence>
<feature type="transmembrane region" description="Helical" evidence="1">
    <location>
        <begin position="61"/>
        <end position="90"/>
    </location>
</feature>
<keyword evidence="1" id="KW-0812">Transmembrane</keyword>
<accession>A0ABQ5LV09</accession>
<name>A0ABQ5LV09_9RHOB</name>
<evidence type="ECO:0000313" key="2">
    <source>
        <dbReference type="EMBL" id="GKY88603.1"/>
    </source>
</evidence>
<comment type="caution">
    <text evidence="2">The sequence shown here is derived from an EMBL/GenBank/DDBJ whole genome shotgun (WGS) entry which is preliminary data.</text>
</comment>
<keyword evidence="1" id="KW-0472">Membrane</keyword>
<reference evidence="2" key="1">
    <citation type="journal article" date="2023" name="Int. J. Syst. Evol. Microbiol.">
        <title>Sinisalibacter aestuarii sp. nov., isolated from estuarine sediment of the Arakawa River.</title>
        <authorList>
            <person name="Arafat S.T."/>
            <person name="Hirano S."/>
            <person name="Sato A."/>
            <person name="Takeuchi K."/>
            <person name="Yasuda T."/>
            <person name="Terahara T."/>
            <person name="Hamada M."/>
            <person name="Kobayashi T."/>
        </authorList>
    </citation>
    <scope>NUCLEOTIDE SEQUENCE</scope>
    <source>
        <strain evidence="2">B-399</strain>
    </source>
</reference>
<proteinExistence type="predicted"/>
<dbReference type="RefSeq" id="WP_281842642.1">
    <property type="nucleotide sequence ID" value="NZ_BROH01000007.1"/>
</dbReference>
<sequence>MSKTEHPMMDDMALEALFEASRTEAPLPSEALLARIMADAEAEAAARERPAQSPVRPRTGVIAAVLGVLGGWPAVAGMVTATVAGIWVGFAAPDQLNTLAGGLLLTDDSGFAASYELEDIVPGGAGLGTLLEEG</sequence>
<evidence type="ECO:0008006" key="4">
    <source>
        <dbReference type="Google" id="ProtNLM"/>
    </source>
</evidence>
<protein>
    <recommendedName>
        <fullName evidence="4">Dihydroorotate dehydrogenase</fullName>
    </recommendedName>
</protein>
<dbReference type="EMBL" id="BROH01000007">
    <property type="protein sequence ID" value="GKY88603.1"/>
    <property type="molecule type" value="Genomic_DNA"/>
</dbReference>
<evidence type="ECO:0000313" key="3">
    <source>
        <dbReference type="Proteomes" id="UP001144205"/>
    </source>
</evidence>